<keyword evidence="2" id="KW-0808">Transferase</keyword>
<keyword evidence="2" id="KW-0418">Kinase</keyword>
<name>A0A560EWH1_9PROT</name>
<dbReference type="PANTHER" id="PTHR18964:SF169">
    <property type="entry name" value="N-ACETYLMANNOSAMINE KINASE"/>
    <property type="match status" value="1"/>
</dbReference>
<dbReference type="CDD" id="cd00090">
    <property type="entry name" value="HTH_ARSR"/>
    <property type="match status" value="1"/>
</dbReference>
<dbReference type="GO" id="GO:0019262">
    <property type="term" value="P:N-acetylneuraminate catabolic process"/>
    <property type="evidence" value="ECO:0007669"/>
    <property type="project" value="TreeGrafter"/>
</dbReference>
<sequence length="383" mass="41197">MRMFPDSDPALPMVSVARPVSEGGRRILDLLLKSGGLSQAELTRSLDLSQPTVTRLLQGFHQDGLVRTAARQADRPGHPSVHVSLNPDFAYALGVSLLGDAVSMTLMDFTGRVRGQRRAAMPTMARPVVLERLRAFRRELEEETGIDPRRLVGVGVGISAFYVGRGRLFNPPAYLDDWAMVEIEPILEGALRLPVRVDNDGTVAAIAESLFGVGRRCRNFAYLHLTNGFGGGIIADGKPFRGQNGNAGEFGGIWTLAGVTYANLDLLQTCLKNHGHVFATVEEMVQAIDVGWDGVADWLDQAQPSFAMLCGLLAYSMDPGLIVIGGRLPPSIARALADRIVVPVPTNRRGYPPPLPAVVMAEAPGDPVALGAAVMPLREAFFA</sequence>
<accession>A0A560EWH1</accession>
<evidence type="ECO:0000259" key="1">
    <source>
        <dbReference type="Pfam" id="PF12802"/>
    </source>
</evidence>
<dbReference type="Gene3D" id="1.10.10.10">
    <property type="entry name" value="Winged helix-like DNA-binding domain superfamily/Winged helix DNA-binding domain"/>
    <property type="match status" value="1"/>
</dbReference>
<dbReference type="Pfam" id="PF00480">
    <property type="entry name" value="ROK"/>
    <property type="match status" value="1"/>
</dbReference>
<dbReference type="InterPro" id="IPR043129">
    <property type="entry name" value="ATPase_NBD"/>
</dbReference>
<dbReference type="Proteomes" id="UP000319859">
    <property type="component" value="Unassembled WGS sequence"/>
</dbReference>
<dbReference type="SUPFAM" id="SSF53067">
    <property type="entry name" value="Actin-like ATPase domain"/>
    <property type="match status" value="1"/>
</dbReference>
<dbReference type="EMBL" id="VITN01000020">
    <property type="protein sequence ID" value="TWB13717.1"/>
    <property type="molecule type" value="Genomic_DNA"/>
</dbReference>
<proteinExistence type="predicted"/>
<dbReference type="AlphaFoldDB" id="A0A560EWH1"/>
<dbReference type="InterPro" id="IPR036388">
    <property type="entry name" value="WH-like_DNA-bd_sf"/>
</dbReference>
<evidence type="ECO:0000313" key="2">
    <source>
        <dbReference type="EMBL" id="TWB13717.1"/>
    </source>
</evidence>
<dbReference type="InterPro" id="IPR011991">
    <property type="entry name" value="ArsR-like_HTH"/>
</dbReference>
<dbReference type="GO" id="GO:0003700">
    <property type="term" value="F:DNA-binding transcription factor activity"/>
    <property type="evidence" value="ECO:0007669"/>
    <property type="project" value="InterPro"/>
</dbReference>
<gene>
    <name evidence="2" type="ORF">FBZ89_12057</name>
</gene>
<comment type="caution">
    <text evidence="2">The sequence shown here is derived from an EMBL/GenBank/DDBJ whole genome shotgun (WGS) entry which is preliminary data.</text>
</comment>
<reference evidence="2 3" key="1">
    <citation type="submission" date="2019-06" db="EMBL/GenBank/DDBJ databases">
        <title>Genomic Encyclopedia of Type Strains, Phase IV (KMG-V): Genome sequencing to study the core and pangenomes of soil and plant-associated prokaryotes.</title>
        <authorList>
            <person name="Whitman W."/>
        </authorList>
    </citation>
    <scope>NUCLEOTIDE SEQUENCE [LARGE SCALE GENOMIC DNA]</scope>
    <source>
        <strain evidence="2 3">BR 11880</strain>
    </source>
</reference>
<dbReference type="Gene3D" id="3.30.420.40">
    <property type="match status" value="2"/>
</dbReference>
<evidence type="ECO:0000313" key="3">
    <source>
        <dbReference type="Proteomes" id="UP000319859"/>
    </source>
</evidence>
<dbReference type="SUPFAM" id="SSF46785">
    <property type="entry name" value="Winged helix' DNA-binding domain"/>
    <property type="match status" value="1"/>
</dbReference>
<protein>
    <submittedName>
        <fullName evidence="2">Putative NBD/HSP70 family sugar kinase</fullName>
    </submittedName>
</protein>
<dbReference type="InterPro" id="IPR036390">
    <property type="entry name" value="WH_DNA-bd_sf"/>
</dbReference>
<feature type="domain" description="HTH marR-type" evidence="1">
    <location>
        <begin position="26"/>
        <end position="75"/>
    </location>
</feature>
<dbReference type="PANTHER" id="PTHR18964">
    <property type="entry name" value="ROK (REPRESSOR, ORF, KINASE) FAMILY"/>
    <property type="match status" value="1"/>
</dbReference>
<dbReference type="GO" id="GO:0009384">
    <property type="term" value="F:N-acylmannosamine kinase activity"/>
    <property type="evidence" value="ECO:0007669"/>
    <property type="project" value="TreeGrafter"/>
</dbReference>
<dbReference type="InterPro" id="IPR000600">
    <property type="entry name" value="ROK"/>
</dbReference>
<organism evidence="2 3">
    <name type="scientific">Nitrospirillum amazonense</name>
    <dbReference type="NCBI Taxonomy" id="28077"/>
    <lineage>
        <taxon>Bacteria</taxon>
        <taxon>Pseudomonadati</taxon>
        <taxon>Pseudomonadota</taxon>
        <taxon>Alphaproteobacteria</taxon>
        <taxon>Rhodospirillales</taxon>
        <taxon>Azospirillaceae</taxon>
        <taxon>Nitrospirillum</taxon>
    </lineage>
</organism>
<dbReference type="Pfam" id="PF12802">
    <property type="entry name" value="MarR_2"/>
    <property type="match status" value="1"/>
</dbReference>
<dbReference type="InterPro" id="IPR000835">
    <property type="entry name" value="HTH_MarR-typ"/>
</dbReference>